<dbReference type="Proteomes" id="UP000290289">
    <property type="component" value="Chromosome 9"/>
</dbReference>
<dbReference type="PROSITE" id="PS51762">
    <property type="entry name" value="GH16_2"/>
    <property type="match status" value="1"/>
</dbReference>
<gene>
    <name evidence="20" type="ORF">DVH24_032691</name>
</gene>
<evidence type="ECO:0000256" key="10">
    <source>
        <dbReference type="ARBA" id="ARBA00022729"/>
    </source>
</evidence>
<evidence type="ECO:0000256" key="1">
    <source>
        <dbReference type="ARBA" id="ARBA00004191"/>
    </source>
</evidence>
<dbReference type="EMBL" id="RDQH01000335">
    <property type="protein sequence ID" value="RXH90334.1"/>
    <property type="molecule type" value="Genomic_DNA"/>
</dbReference>
<evidence type="ECO:0000256" key="6">
    <source>
        <dbReference type="ARBA" id="ARBA00022523"/>
    </source>
</evidence>
<evidence type="ECO:0000259" key="19">
    <source>
        <dbReference type="PROSITE" id="PS51762"/>
    </source>
</evidence>
<protein>
    <recommendedName>
        <fullName evidence="4">xyloglucan:xyloglucosyl transferase</fullName>
        <ecNumber evidence="4">2.4.1.207</ecNumber>
    </recommendedName>
</protein>
<dbReference type="STRING" id="3750.A0A498J839"/>
<evidence type="ECO:0000256" key="14">
    <source>
        <dbReference type="ARBA" id="ARBA00023157"/>
    </source>
</evidence>
<keyword evidence="7" id="KW-0964">Secreted</keyword>
<dbReference type="InterPro" id="IPR003591">
    <property type="entry name" value="Leu-rich_rpt_typical-subtyp"/>
</dbReference>
<keyword evidence="15" id="KW-0326">Glycosidase</keyword>
<dbReference type="CDD" id="cd02176">
    <property type="entry name" value="GH16_XET"/>
    <property type="match status" value="1"/>
</dbReference>
<dbReference type="SUPFAM" id="SSF52058">
    <property type="entry name" value="L domain-like"/>
    <property type="match status" value="1"/>
</dbReference>
<comment type="catalytic activity">
    <reaction evidence="16">
        <text>breaks a beta-(1-&gt;4) bond in the backbone of a xyloglucan and transfers the xyloglucanyl segment on to O-4 of the non-reducing terminal glucose residue of an acceptor, which can be a xyloglucan or an oligosaccharide of xyloglucan.</text>
        <dbReference type="EC" id="2.4.1.207"/>
    </reaction>
</comment>
<dbReference type="FunFam" id="2.60.120.200:FF:000025">
    <property type="entry name" value="Xyloglucan endotransglucosylase/hydrolase"/>
    <property type="match status" value="1"/>
</dbReference>
<evidence type="ECO:0000313" key="20">
    <source>
        <dbReference type="EMBL" id="RXH90334.1"/>
    </source>
</evidence>
<keyword evidence="10" id="KW-0732">Signal</keyword>
<feature type="domain" description="GH16" evidence="19">
    <location>
        <begin position="4"/>
        <end position="198"/>
    </location>
</feature>
<evidence type="ECO:0000313" key="21">
    <source>
        <dbReference type="Proteomes" id="UP000290289"/>
    </source>
</evidence>
<dbReference type="GO" id="GO:0048046">
    <property type="term" value="C:apoplast"/>
    <property type="evidence" value="ECO:0007669"/>
    <property type="project" value="UniProtKB-SubCell"/>
</dbReference>
<dbReference type="EC" id="2.4.1.207" evidence="4"/>
<dbReference type="InterPro" id="IPR010021">
    <property type="entry name" value="PGPP1/Gep4"/>
</dbReference>
<keyword evidence="12" id="KW-0378">Hydrolase</keyword>
<keyword evidence="8" id="KW-0433">Leucine-rich repeat</keyword>
<keyword evidence="11" id="KW-0677">Repeat</keyword>
<evidence type="ECO:0000256" key="12">
    <source>
        <dbReference type="ARBA" id="ARBA00022801"/>
    </source>
</evidence>
<keyword evidence="6" id="KW-0052">Apoplast</keyword>
<comment type="caution">
    <text evidence="20">The sequence shown here is derived from an EMBL/GenBank/DDBJ whole genome shotgun (WGS) entry which is preliminary data.</text>
</comment>
<evidence type="ECO:0000256" key="4">
    <source>
        <dbReference type="ARBA" id="ARBA00012152"/>
    </source>
</evidence>
<comment type="similarity">
    <text evidence="17">Belongs to the polygalacturonase-inhibiting protein family.</text>
</comment>
<dbReference type="InterPro" id="IPR044791">
    <property type="entry name" value="Beta-glucanase/XTH"/>
</dbReference>
<accession>A0A498J839</accession>
<dbReference type="PROSITE" id="PS51450">
    <property type="entry name" value="LRR"/>
    <property type="match status" value="1"/>
</dbReference>
<evidence type="ECO:0000256" key="16">
    <source>
        <dbReference type="ARBA" id="ARBA00034022"/>
    </source>
</evidence>
<dbReference type="GO" id="GO:0042546">
    <property type="term" value="P:cell wall biogenesis"/>
    <property type="evidence" value="ECO:0007669"/>
    <property type="project" value="InterPro"/>
</dbReference>
<evidence type="ECO:0000256" key="9">
    <source>
        <dbReference type="ARBA" id="ARBA00022679"/>
    </source>
</evidence>
<feature type="compositionally biased region" description="Basic and acidic residues" evidence="18">
    <location>
        <begin position="361"/>
        <end position="373"/>
    </location>
</feature>
<dbReference type="Gene3D" id="3.40.50.1000">
    <property type="entry name" value="HAD superfamily/HAD-like"/>
    <property type="match status" value="1"/>
</dbReference>
<dbReference type="GO" id="GO:0008962">
    <property type="term" value="F:phosphatidylglycerophosphatase activity"/>
    <property type="evidence" value="ECO:0007669"/>
    <property type="project" value="InterPro"/>
</dbReference>
<keyword evidence="5" id="KW-0134">Cell wall</keyword>
<evidence type="ECO:0000256" key="2">
    <source>
        <dbReference type="ARBA" id="ARBA00004271"/>
    </source>
</evidence>
<dbReference type="FunFam" id="3.80.10.10:FF:000400">
    <property type="entry name" value="Nuclear pore complex protein NUP107"/>
    <property type="match status" value="1"/>
</dbReference>
<dbReference type="NCBIfam" id="TIGR01668">
    <property type="entry name" value="YqeG_hyp_ppase"/>
    <property type="match status" value="1"/>
</dbReference>
<dbReference type="AlphaFoldDB" id="A0A498J839"/>
<dbReference type="GO" id="GO:0016762">
    <property type="term" value="F:xyloglucan:xyloglucosyl transferase activity"/>
    <property type="evidence" value="ECO:0007669"/>
    <property type="project" value="UniProtKB-EC"/>
</dbReference>
<dbReference type="InterPro" id="IPR000757">
    <property type="entry name" value="Beta-glucanase-like"/>
</dbReference>
<dbReference type="FunFam" id="3.80.10.10:FF:000383">
    <property type="entry name" value="Leucine-rich repeat receptor protein kinase EMS1"/>
    <property type="match status" value="1"/>
</dbReference>
<evidence type="ECO:0000256" key="11">
    <source>
        <dbReference type="ARBA" id="ARBA00022737"/>
    </source>
</evidence>
<dbReference type="InterPro" id="IPR036412">
    <property type="entry name" value="HAD-like_sf"/>
</dbReference>
<dbReference type="GO" id="GO:0010411">
    <property type="term" value="P:xyloglucan metabolic process"/>
    <property type="evidence" value="ECO:0007669"/>
    <property type="project" value="InterPro"/>
</dbReference>
<organism evidence="20 21">
    <name type="scientific">Malus domestica</name>
    <name type="common">Apple</name>
    <name type="synonym">Pyrus malus</name>
    <dbReference type="NCBI Taxonomy" id="3750"/>
    <lineage>
        <taxon>Eukaryota</taxon>
        <taxon>Viridiplantae</taxon>
        <taxon>Streptophyta</taxon>
        <taxon>Embryophyta</taxon>
        <taxon>Tracheophyta</taxon>
        <taxon>Spermatophyta</taxon>
        <taxon>Magnoliopsida</taxon>
        <taxon>eudicotyledons</taxon>
        <taxon>Gunneridae</taxon>
        <taxon>Pentapetalae</taxon>
        <taxon>rosids</taxon>
        <taxon>fabids</taxon>
        <taxon>Rosales</taxon>
        <taxon>Rosaceae</taxon>
        <taxon>Amygdaloideae</taxon>
        <taxon>Maleae</taxon>
        <taxon>Malus</taxon>
    </lineage>
</organism>
<feature type="region of interest" description="Disordered" evidence="18">
    <location>
        <begin position="317"/>
        <end position="379"/>
    </location>
</feature>
<dbReference type="NCBIfam" id="TIGR01662">
    <property type="entry name" value="HAD-SF-IIIA"/>
    <property type="match status" value="1"/>
</dbReference>
<evidence type="ECO:0000256" key="15">
    <source>
        <dbReference type="ARBA" id="ARBA00023295"/>
    </source>
</evidence>
<dbReference type="GO" id="GO:0016020">
    <property type="term" value="C:membrane"/>
    <property type="evidence" value="ECO:0007669"/>
    <property type="project" value="UniProtKB-SubCell"/>
</dbReference>
<dbReference type="SUPFAM" id="SSF56784">
    <property type="entry name" value="HAD-like"/>
    <property type="match status" value="1"/>
</dbReference>
<feature type="compositionally biased region" description="Polar residues" evidence="18">
    <location>
        <begin position="344"/>
        <end position="359"/>
    </location>
</feature>
<evidence type="ECO:0000256" key="13">
    <source>
        <dbReference type="ARBA" id="ARBA00023136"/>
    </source>
</evidence>
<evidence type="ECO:0000256" key="3">
    <source>
        <dbReference type="ARBA" id="ARBA00004370"/>
    </source>
</evidence>
<reference evidence="20 21" key="1">
    <citation type="submission" date="2018-10" db="EMBL/GenBank/DDBJ databases">
        <title>A high-quality apple genome assembly.</title>
        <authorList>
            <person name="Hu J."/>
        </authorList>
    </citation>
    <scope>NUCLEOTIDE SEQUENCE [LARGE SCALE GENOMIC DNA]</scope>
    <source>
        <strain evidence="21">cv. HFTH1</strain>
        <tissue evidence="20">Young leaf</tissue>
    </source>
</reference>
<dbReference type="InterPro" id="IPR006549">
    <property type="entry name" value="HAD-SF_hydro_IIIA"/>
</dbReference>
<dbReference type="FunFam" id="3.40.50.1000:FF:000148">
    <property type="entry name" value="Haloacid dehalogenase superfamily protein"/>
    <property type="match status" value="1"/>
</dbReference>
<evidence type="ECO:0000256" key="18">
    <source>
        <dbReference type="SAM" id="MobiDB-lite"/>
    </source>
</evidence>
<dbReference type="InterPro" id="IPR016455">
    <property type="entry name" value="XTH"/>
</dbReference>
<dbReference type="Gene3D" id="2.60.120.200">
    <property type="match status" value="1"/>
</dbReference>
<keyword evidence="13" id="KW-0472">Membrane</keyword>
<dbReference type="InterPro" id="IPR027706">
    <property type="entry name" value="PGP_Pase"/>
</dbReference>
<keyword evidence="21" id="KW-1185">Reference proteome</keyword>
<dbReference type="InterPro" id="IPR001611">
    <property type="entry name" value="Leu-rich_rpt"/>
</dbReference>
<keyword evidence="14" id="KW-1015">Disulfide bond</keyword>
<comment type="subcellular location">
    <subcellularLocation>
        <location evidence="3">Membrane</location>
    </subcellularLocation>
    <subcellularLocation>
        <location evidence="1">Secreted</location>
        <location evidence="1">Cell wall</location>
    </subcellularLocation>
    <subcellularLocation>
        <location evidence="2">Secreted</location>
        <location evidence="2">Extracellular space</location>
        <location evidence="2">Apoplast</location>
    </subcellularLocation>
</comment>
<dbReference type="Pfam" id="PF00722">
    <property type="entry name" value="Glyco_hydro_16"/>
    <property type="match status" value="1"/>
</dbReference>
<dbReference type="Pfam" id="PF09419">
    <property type="entry name" value="PGP_phosphatase"/>
    <property type="match status" value="1"/>
</dbReference>
<dbReference type="PANTHER" id="PTHR31062">
    <property type="entry name" value="XYLOGLUCAN ENDOTRANSGLUCOSYLASE/HYDROLASE PROTEIN 8-RELATED"/>
    <property type="match status" value="1"/>
</dbReference>
<evidence type="ECO:0000256" key="17">
    <source>
        <dbReference type="ARBA" id="ARBA00038043"/>
    </source>
</evidence>
<dbReference type="GO" id="GO:0004553">
    <property type="term" value="F:hydrolase activity, hydrolyzing O-glycosyl compounds"/>
    <property type="evidence" value="ECO:0007669"/>
    <property type="project" value="InterPro"/>
</dbReference>
<dbReference type="InterPro" id="IPR008263">
    <property type="entry name" value="GH16_AS"/>
</dbReference>
<evidence type="ECO:0000256" key="5">
    <source>
        <dbReference type="ARBA" id="ARBA00022512"/>
    </source>
</evidence>
<keyword evidence="9" id="KW-0808">Transferase</keyword>
<dbReference type="SUPFAM" id="SSF49899">
    <property type="entry name" value="Concanavalin A-like lectins/glucanases"/>
    <property type="match status" value="1"/>
</dbReference>
<dbReference type="PROSITE" id="PS01034">
    <property type="entry name" value="GH16_1"/>
    <property type="match status" value="1"/>
</dbReference>
<sequence length="879" mass="96566">MAMAASAGNFYQDFDVTFGDGRAKILNGGQLLTLNLDQTSGSGFKSKNEYLFGRIDMQIKLVSGNSAGTVTAYYLSSEGPTHDEIDFEFLGNLSGDPYTLHTNVFSQGKGNREQQFHLWFDPTKAFHTYSIVWNAQRIIFLVDKIPIRVFNNLESVGVPFPKSQPMRIYSSLWNADDWATRGGLVKTDWTQAPFTASYRNFKADACTAGSSSSCASTASTSSVGDSAWQTQGLDAAGLTLNASRKASQLNAEDQEMQSTSSAPLPKCSNPLSLNHFHFHFHHRNPRKTLNFLLLPPKPQTHCTNHCALSISHTHSCSREHQNQSQKHINGDSDPYQNDMLFLQLNPSGDTEDAGNQSPEAPNEKRGRDQRESEADNSEGLSTNMWWADVKAALGQRFNFGAMVRSAMVLTKDKHLVLPHVSVPDIRYIDWPELHRRGFKGVVFDKDNTITAPYSLTLWGPLGSSLEQCKSVFGPDIAVFSNSAGLYEYDHDGSRARELEGAIGIKVIRHRVKKPAGTAEEIEKHFGCKSSHLIMVGDRPLTDIVYGNQNGFLTILTEPLSLNEEPFIVRQVRKLETALVNHRFKRGLKPTSHRLLPDGKQCVKHPPPLAYIVSMAVSGAITGACKRRMVERPIECKSSTCNWEGISCNNFGSITQINLTSSGLRGTLHAFGFSSFPSLMSLNLSHNTIFGTIPLEIGFLKSLRTLDLTGNNINGSIPHEVGMLGNLTSLSLHDNKLSGNFPIEICMLSSLSVLDVGINNLTGSIPEEIGNLSSLTFLALGGNNFSGSIPSTIGNLTRLKVLYLMANQLSGSIPPEVGKLKFITDLGLVDNKLNGSLPSEMNNFTFLKQLLRDPDRSSEHRDEIKGAEMLAAAASKIQKI</sequence>
<evidence type="ECO:0000256" key="8">
    <source>
        <dbReference type="ARBA" id="ARBA00022614"/>
    </source>
</evidence>
<proteinExistence type="inferred from homology"/>
<dbReference type="InterPro" id="IPR032675">
    <property type="entry name" value="LRR_dom_sf"/>
</dbReference>
<dbReference type="InterPro" id="IPR013320">
    <property type="entry name" value="ConA-like_dom_sf"/>
</dbReference>
<evidence type="ECO:0000256" key="7">
    <source>
        <dbReference type="ARBA" id="ARBA00022525"/>
    </source>
</evidence>
<dbReference type="Pfam" id="PF13855">
    <property type="entry name" value="LRR_8"/>
    <property type="match status" value="1"/>
</dbReference>
<dbReference type="InterPro" id="IPR023214">
    <property type="entry name" value="HAD_sf"/>
</dbReference>
<name>A0A498J839_MALDO</name>
<dbReference type="Pfam" id="PF00560">
    <property type="entry name" value="LRR_1"/>
    <property type="match status" value="3"/>
</dbReference>
<dbReference type="Gene3D" id="3.80.10.10">
    <property type="entry name" value="Ribonuclease Inhibitor"/>
    <property type="match status" value="2"/>
</dbReference>
<dbReference type="SMART" id="SM00369">
    <property type="entry name" value="LRR_TYP"/>
    <property type="match status" value="3"/>
</dbReference>